<dbReference type="EMBL" id="OL396571">
    <property type="protein sequence ID" value="UGC97762.1"/>
    <property type="molecule type" value="Genomic_DNA"/>
</dbReference>
<organism evidence="1 2">
    <name type="scientific">Pantoea phage PdC23</name>
    <dbReference type="NCBI Taxonomy" id="2894356"/>
    <lineage>
        <taxon>Viruses</taxon>
        <taxon>Duplodnaviria</taxon>
        <taxon>Heunggongvirae</taxon>
        <taxon>Uroviricota</taxon>
        <taxon>Caudoviricetes</taxon>
        <taxon>Felixviridae</taxon>
        <taxon>Certevirus</taxon>
        <taxon>Certevirus C23</taxon>
    </lineage>
</organism>
<evidence type="ECO:0000313" key="1">
    <source>
        <dbReference type="EMBL" id="UGC97762.1"/>
    </source>
</evidence>
<evidence type="ECO:0000313" key="2">
    <source>
        <dbReference type="Proteomes" id="UP000828384"/>
    </source>
</evidence>
<sequence length="118" mass="12386">MKKLLIAAMLMMPVAAMAENKVLICDATLVAGLGEQPTANLGSIPQGAVIADNGSQFQVVQGDTVLTSPVMSLARKGIEKGISRDGAVFIKRNGTYQISADGSQWLYYDNCKPAGKGV</sequence>
<accession>A0AAE8YJ04</accession>
<keyword evidence="2" id="KW-1185">Reference proteome</keyword>
<name>A0AAE8YJ04_9CAUD</name>
<gene>
    <name evidence="1" type="ORF">pdc_049</name>
</gene>
<proteinExistence type="predicted"/>
<dbReference type="Proteomes" id="UP000828384">
    <property type="component" value="Segment"/>
</dbReference>
<reference evidence="1" key="1">
    <citation type="journal article" date="2022" name="Curr. Microbiol.">
        <title>Isolation, Characterization, and Comparative Genomic Analysis of vB_Pd_C23, a Novel Bacteriophage of Pantoea dispersa.</title>
        <authorList>
            <person name="Grami E."/>
            <person name="Laadouze I."/>
            <person name="Ben Tiba S."/>
            <person name="Hafiane A."/>
            <person name="Sealey K.S."/>
            <person name="Saidi N."/>
        </authorList>
    </citation>
    <scope>NUCLEOTIDE SEQUENCE</scope>
</reference>
<protein>
    <submittedName>
        <fullName evidence="1">Uncharacterized protein</fullName>
    </submittedName>
</protein>